<evidence type="ECO:0000259" key="6">
    <source>
        <dbReference type="PROSITE" id="PS50950"/>
    </source>
</evidence>
<dbReference type="PROSITE" id="PS50950">
    <property type="entry name" value="ZF_THAP"/>
    <property type="match status" value="1"/>
</dbReference>
<reference evidence="7 8" key="1">
    <citation type="submission" date="2024-11" db="EMBL/GenBank/DDBJ databases">
        <title>Chromosome-level genome assembly of the freshwater bivalve Anodonta woodiana.</title>
        <authorList>
            <person name="Chen X."/>
        </authorList>
    </citation>
    <scope>NUCLEOTIDE SEQUENCE [LARGE SCALE GENOMIC DNA]</scope>
    <source>
        <strain evidence="7">MN2024</strain>
        <tissue evidence="7">Gills</tissue>
    </source>
</reference>
<comment type="caution">
    <text evidence="7">The sequence shown here is derived from an EMBL/GenBank/DDBJ whole genome shotgun (WGS) entry which is preliminary data.</text>
</comment>
<keyword evidence="4 5" id="KW-0238">DNA-binding</keyword>
<dbReference type="AlphaFoldDB" id="A0ABD3XPZ6"/>
<gene>
    <name evidence="7" type="ORF">ACJMK2_000632</name>
</gene>
<protein>
    <recommendedName>
        <fullName evidence="6">THAP-type domain-containing protein</fullName>
    </recommendedName>
</protein>
<keyword evidence="1" id="KW-0479">Metal-binding</keyword>
<feature type="domain" description="THAP-type" evidence="6">
    <location>
        <begin position="1"/>
        <end position="95"/>
    </location>
</feature>
<evidence type="ECO:0000256" key="2">
    <source>
        <dbReference type="ARBA" id="ARBA00022771"/>
    </source>
</evidence>
<name>A0ABD3XPZ6_SINWO</name>
<sequence>MVNCCVVWGCTNRAVQNSVRRHFFDIPKNSSRPKDVHFNWPGEGYNPDPSQRHHKVCSDHFITVKYPYIHFLTSLLLLQNRKKTEKLHICIPNSYLPMLLHDHVLNPNAKLTFIFTIMVTITVARYKTNYEYVSMNHVYVI</sequence>
<evidence type="ECO:0000256" key="1">
    <source>
        <dbReference type="ARBA" id="ARBA00022723"/>
    </source>
</evidence>
<keyword evidence="8" id="KW-1185">Reference proteome</keyword>
<keyword evidence="2 5" id="KW-0863">Zinc-finger</keyword>
<dbReference type="EMBL" id="JBJQND010000001">
    <property type="protein sequence ID" value="KAL3888261.1"/>
    <property type="molecule type" value="Genomic_DNA"/>
</dbReference>
<dbReference type="Proteomes" id="UP001634394">
    <property type="component" value="Unassembled WGS sequence"/>
</dbReference>
<proteinExistence type="predicted"/>
<dbReference type="GO" id="GO:0008270">
    <property type="term" value="F:zinc ion binding"/>
    <property type="evidence" value="ECO:0007669"/>
    <property type="project" value="UniProtKB-KW"/>
</dbReference>
<evidence type="ECO:0000313" key="7">
    <source>
        <dbReference type="EMBL" id="KAL3888261.1"/>
    </source>
</evidence>
<evidence type="ECO:0000256" key="5">
    <source>
        <dbReference type="PROSITE-ProRule" id="PRU00309"/>
    </source>
</evidence>
<evidence type="ECO:0000256" key="4">
    <source>
        <dbReference type="ARBA" id="ARBA00023125"/>
    </source>
</evidence>
<evidence type="ECO:0000313" key="8">
    <source>
        <dbReference type="Proteomes" id="UP001634394"/>
    </source>
</evidence>
<dbReference type="InterPro" id="IPR006612">
    <property type="entry name" value="THAP_Znf"/>
</dbReference>
<keyword evidence="3" id="KW-0862">Zinc</keyword>
<dbReference type="GO" id="GO:0003677">
    <property type="term" value="F:DNA binding"/>
    <property type="evidence" value="ECO:0007669"/>
    <property type="project" value="UniProtKB-UniRule"/>
</dbReference>
<organism evidence="7 8">
    <name type="scientific">Sinanodonta woodiana</name>
    <name type="common">Chinese pond mussel</name>
    <name type="synonym">Anodonta woodiana</name>
    <dbReference type="NCBI Taxonomy" id="1069815"/>
    <lineage>
        <taxon>Eukaryota</taxon>
        <taxon>Metazoa</taxon>
        <taxon>Spiralia</taxon>
        <taxon>Lophotrochozoa</taxon>
        <taxon>Mollusca</taxon>
        <taxon>Bivalvia</taxon>
        <taxon>Autobranchia</taxon>
        <taxon>Heteroconchia</taxon>
        <taxon>Palaeoheterodonta</taxon>
        <taxon>Unionida</taxon>
        <taxon>Unionoidea</taxon>
        <taxon>Unionidae</taxon>
        <taxon>Unioninae</taxon>
        <taxon>Sinanodonta</taxon>
    </lineage>
</organism>
<accession>A0ABD3XPZ6</accession>
<evidence type="ECO:0000256" key="3">
    <source>
        <dbReference type="ARBA" id="ARBA00022833"/>
    </source>
</evidence>